<evidence type="ECO:0000256" key="3">
    <source>
        <dbReference type="ARBA" id="ARBA00023125"/>
    </source>
</evidence>
<name>A0A6C0E6X6_9ZZZZ</name>
<sequence>MGHRDIDIDSIITALPTYTAVGAAALRVRLETPLTNAATLQARQEQIRRIKATDASRIKALRETLRDTEADTLSVADATTDKRHAEYYTQILWAPESSFSFLNNHGWLSELVVFFRTIFLPGVSILLPIFILAAPIIFFNLVSKEPLTVKGYFEVLQTSLKKTLPSILGKPRFEGTGGTLELGEQFAHVGVSMAMLGASIWNQVSAALALRGIVADMRRRADALTAFSDATVKLGTLFGIAVTPVTVTDQLGLFGTVWNSATAVRTLMDQAGELDMLAAIASTKRVCFPEYGSRLAIKDLYHPGIAVAERVYNTIEMGGDKKTHVLLTGPNRGGKSTLLKALGSAVLMAHTVGIVFGRQATVPVFDNIISALSPQDVIGQMSLFEAEIEFAKEVRKLKGATFLMMDEIFHGTNAHDGVEASQVFLDELYETPMFSVVSTHYMDLPKRYGGTKVQNLCMEASQGPESLVYTYRLKEGVNQFSSVREILRERGLLLKKTTQSLSK</sequence>
<dbReference type="PANTHER" id="PTHR11361:SF34">
    <property type="entry name" value="DNA MISMATCH REPAIR PROTEIN MSH1, MITOCHONDRIAL"/>
    <property type="match status" value="1"/>
</dbReference>
<dbReference type="Gene3D" id="3.40.50.300">
    <property type="entry name" value="P-loop containing nucleotide triphosphate hydrolases"/>
    <property type="match status" value="1"/>
</dbReference>
<dbReference type="GO" id="GO:0005524">
    <property type="term" value="F:ATP binding"/>
    <property type="evidence" value="ECO:0007669"/>
    <property type="project" value="UniProtKB-KW"/>
</dbReference>
<dbReference type="InterPro" id="IPR045076">
    <property type="entry name" value="MutS"/>
</dbReference>
<dbReference type="SUPFAM" id="SSF52540">
    <property type="entry name" value="P-loop containing nucleoside triphosphate hydrolases"/>
    <property type="match status" value="1"/>
</dbReference>
<protein>
    <recommendedName>
        <fullName evidence="5">DNA mismatch repair proteins mutS family domain-containing protein</fullName>
    </recommendedName>
</protein>
<keyword evidence="4" id="KW-1133">Transmembrane helix</keyword>
<keyword evidence="4" id="KW-0812">Transmembrane</keyword>
<reference evidence="6" key="1">
    <citation type="journal article" date="2020" name="Nature">
        <title>Giant virus diversity and host interactions through global metagenomics.</title>
        <authorList>
            <person name="Schulz F."/>
            <person name="Roux S."/>
            <person name="Paez-Espino D."/>
            <person name="Jungbluth S."/>
            <person name="Walsh D.A."/>
            <person name="Denef V.J."/>
            <person name="McMahon K.D."/>
            <person name="Konstantinidis K.T."/>
            <person name="Eloe-Fadrosh E.A."/>
            <person name="Kyrpides N.C."/>
            <person name="Woyke T."/>
        </authorList>
    </citation>
    <scope>NUCLEOTIDE SEQUENCE</scope>
    <source>
        <strain evidence="6">GVMAG-M-3300023179-138</strain>
    </source>
</reference>
<dbReference type="GO" id="GO:0140664">
    <property type="term" value="F:ATP-dependent DNA damage sensor activity"/>
    <property type="evidence" value="ECO:0007669"/>
    <property type="project" value="InterPro"/>
</dbReference>
<dbReference type="PANTHER" id="PTHR11361">
    <property type="entry name" value="DNA MISMATCH REPAIR PROTEIN MUTS FAMILY MEMBER"/>
    <property type="match status" value="1"/>
</dbReference>
<evidence type="ECO:0000313" key="6">
    <source>
        <dbReference type="EMBL" id="QHT24203.1"/>
    </source>
</evidence>
<dbReference type="EMBL" id="MN739743">
    <property type="protein sequence ID" value="QHT24203.1"/>
    <property type="molecule type" value="Genomic_DNA"/>
</dbReference>
<dbReference type="AlphaFoldDB" id="A0A6C0E6X6"/>
<feature type="domain" description="DNA mismatch repair proteins mutS family" evidence="5">
    <location>
        <begin position="322"/>
        <end position="502"/>
    </location>
</feature>
<evidence type="ECO:0000256" key="4">
    <source>
        <dbReference type="SAM" id="Phobius"/>
    </source>
</evidence>
<evidence type="ECO:0000256" key="1">
    <source>
        <dbReference type="ARBA" id="ARBA00022741"/>
    </source>
</evidence>
<keyword evidence="4" id="KW-0472">Membrane</keyword>
<dbReference type="GO" id="GO:0006298">
    <property type="term" value="P:mismatch repair"/>
    <property type="evidence" value="ECO:0007669"/>
    <property type="project" value="InterPro"/>
</dbReference>
<keyword evidence="1" id="KW-0547">Nucleotide-binding</keyword>
<keyword evidence="3" id="KW-0238">DNA-binding</keyword>
<evidence type="ECO:0000259" key="5">
    <source>
        <dbReference type="SMART" id="SM00534"/>
    </source>
</evidence>
<dbReference type="InterPro" id="IPR027417">
    <property type="entry name" value="P-loop_NTPase"/>
</dbReference>
<proteinExistence type="predicted"/>
<dbReference type="Pfam" id="PF00488">
    <property type="entry name" value="MutS_V"/>
    <property type="match status" value="1"/>
</dbReference>
<dbReference type="GO" id="GO:0030983">
    <property type="term" value="F:mismatched DNA binding"/>
    <property type="evidence" value="ECO:0007669"/>
    <property type="project" value="InterPro"/>
</dbReference>
<accession>A0A6C0E6X6</accession>
<feature type="transmembrane region" description="Helical" evidence="4">
    <location>
        <begin position="118"/>
        <end position="142"/>
    </location>
</feature>
<dbReference type="InterPro" id="IPR000432">
    <property type="entry name" value="DNA_mismatch_repair_MutS_C"/>
</dbReference>
<dbReference type="SMART" id="SM00534">
    <property type="entry name" value="MUTSac"/>
    <property type="match status" value="1"/>
</dbReference>
<keyword evidence="2" id="KW-0067">ATP-binding</keyword>
<evidence type="ECO:0000256" key="2">
    <source>
        <dbReference type="ARBA" id="ARBA00022840"/>
    </source>
</evidence>
<organism evidence="6">
    <name type="scientific">viral metagenome</name>
    <dbReference type="NCBI Taxonomy" id="1070528"/>
    <lineage>
        <taxon>unclassified sequences</taxon>
        <taxon>metagenomes</taxon>
        <taxon>organismal metagenomes</taxon>
    </lineage>
</organism>